<evidence type="ECO:0000313" key="1">
    <source>
        <dbReference type="EMBL" id="TVY09853.1"/>
    </source>
</evidence>
<organism evidence="1 2">
    <name type="scientific">Paenibacillus cremeus</name>
    <dbReference type="NCBI Taxonomy" id="2163881"/>
    <lineage>
        <taxon>Bacteria</taxon>
        <taxon>Bacillati</taxon>
        <taxon>Bacillota</taxon>
        <taxon>Bacilli</taxon>
        <taxon>Bacillales</taxon>
        <taxon>Paenibacillaceae</taxon>
        <taxon>Paenibacillus</taxon>
    </lineage>
</organism>
<comment type="caution">
    <text evidence="1">The sequence shown here is derived from an EMBL/GenBank/DDBJ whole genome shotgun (WGS) entry which is preliminary data.</text>
</comment>
<keyword evidence="2" id="KW-1185">Reference proteome</keyword>
<dbReference type="Proteomes" id="UP000317036">
    <property type="component" value="Unassembled WGS sequence"/>
</dbReference>
<dbReference type="RefSeq" id="WP_144846373.1">
    <property type="nucleotide sequence ID" value="NZ_VNJI01000011.1"/>
</dbReference>
<name>A0A559KCL7_9BACL</name>
<dbReference type="AlphaFoldDB" id="A0A559KCL7"/>
<accession>A0A559KCL7</accession>
<evidence type="ECO:0000313" key="2">
    <source>
        <dbReference type="Proteomes" id="UP000317036"/>
    </source>
</evidence>
<dbReference type="EMBL" id="VNJI01000011">
    <property type="protein sequence ID" value="TVY09853.1"/>
    <property type="molecule type" value="Genomic_DNA"/>
</dbReference>
<sequence>MTLENSIKDVIAAKLADGVVETLISEQLEKGIKNALDSMFGSYGDVTKIIEKQVKSVMIPYLENYDYSDYIVKLDNVLVEVLKNSSLENKKILGNFKSLIEPQDELKTIKVSELYEKWMKYVAENVKTDDLEINYDEGVSYEPVEVSYNIDYNEDKSWSSFEYAVLNFECEHDEEMNFTIRLSRWKKDKKEGWDIGFDQEHTLKSLRHLNDFEIYLMKLTQNYTKLIIDEDGSSDEVIPDKEPEASYN</sequence>
<proteinExistence type="predicted"/>
<reference evidence="1 2" key="1">
    <citation type="submission" date="2019-07" db="EMBL/GenBank/DDBJ databases">
        <authorList>
            <person name="Kim J."/>
        </authorList>
    </citation>
    <scope>NUCLEOTIDE SEQUENCE [LARGE SCALE GENOMIC DNA]</scope>
    <source>
        <strain evidence="1 2">JC52</strain>
    </source>
</reference>
<protein>
    <submittedName>
        <fullName evidence="1">Uncharacterized protein</fullName>
    </submittedName>
</protein>
<gene>
    <name evidence="1" type="ORF">FPZ49_10800</name>
</gene>
<dbReference type="OrthoDB" id="2596212at2"/>